<dbReference type="PANTHER" id="PTHR11199:SF0">
    <property type="entry name" value="LD34181P-RELATED"/>
    <property type="match status" value="1"/>
</dbReference>
<dbReference type="InterPro" id="IPR011989">
    <property type="entry name" value="ARM-like"/>
</dbReference>
<evidence type="ECO:0000259" key="2">
    <source>
        <dbReference type="PROSITE" id="PS51425"/>
    </source>
</evidence>
<evidence type="ECO:0000256" key="1">
    <source>
        <dbReference type="SAM" id="MobiDB-lite"/>
    </source>
</evidence>
<evidence type="ECO:0000313" key="3">
    <source>
        <dbReference type="EMBL" id="TFK31727.1"/>
    </source>
</evidence>
<evidence type="ECO:0000313" key="4">
    <source>
        <dbReference type="Proteomes" id="UP000308652"/>
    </source>
</evidence>
<dbReference type="Pfam" id="PF08514">
    <property type="entry name" value="STAG"/>
    <property type="match status" value="1"/>
</dbReference>
<dbReference type="InterPro" id="IPR039662">
    <property type="entry name" value="Cohesin_Scc3/SA"/>
</dbReference>
<feature type="compositionally biased region" description="Acidic residues" evidence="1">
    <location>
        <begin position="991"/>
        <end position="1018"/>
    </location>
</feature>
<feature type="region of interest" description="Disordered" evidence="1">
    <location>
        <begin position="1256"/>
        <end position="1423"/>
    </location>
</feature>
<feature type="compositionally biased region" description="Basic residues" evidence="1">
    <location>
        <begin position="1023"/>
        <end position="1032"/>
    </location>
</feature>
<name>A0A5C3LFS3_9AGAR</name>
<accession>A0A5C3LFS3</accession>
<dbReference type="GO" id="GO:0005634">
    <property type="term" value="C:nucleus"/>
    <property type="evidence" value="ECO:0007669"/>
    <property type="project" value="TreeGrafter"/>
</dbReference>
<dbReference type="OrthoDB" id="498590at2759"/>
<feature type="compositionally biased region" description="Basic residues" evidence="1">
    <location>
        <begin position="1332"/>
        <end position="1346"/>
    </location>
</feature>
<dbReference type="GO" id="GO:0000785">
    <property type="term" value="C:chromatin"/>
    <property type="evidence" value="ECO:0007669"/>
    <property type="project" value="TreeGrafter"/>
</dbReference>
<dbReference type="GO" id="GO:0007062">
    <property type="term" value="P:sister chromatid cohesion"/>
    <property type="evidence" value="ECO:0007669"/>
    <property type="project" value="UniProtKB-ARBA"/>
</dbReference>
<feature type="region of interest" description="Disordered" evidence="1">
    <location>
        <begin position="1"/>
        <end position="138"/>
    </location>
</feature>
<feature type="region of interest" description="Disordered" evidence="1">
    <location>
        <begin position="991"/>
        <end position="1039"/>
    </location>
</feature>
<dbReference type="InterPro" id="IPR020839">
    <property type="entry name" value="SCD"/>
</dbReference>
<feature type="compositionally biased region" description="Acidic residues" evidence="1">
    <location>
        <begin position="44"/>
        <end position="75"/>
    </location>
</feature>
<keyword evidence="4" id="KW-1185">Reference proteome</keyword>
<feature type="domain" description="SCD" evidence="2">
    <location>
        <begin position="365"/>
        <end position="450"/>
    </location>
</feature>
<reference evidence="3 4" key="1">
    <citation type="journal article" date="2019" name="Nat. Ecol. Evol.">
        <title>Megaphylogeny resolves global patterns of mushroom evolution.</title>
        <authorList>
            <person name="Varga T."/>
            <person name="Krizsan K."/>
            <person name="Foldi C."/>
            <person name="Dima B."/>
            <person name="Sanchez-Garcia M."/>
            <person name="Sanchez-Ramirez S."/>
            <person name="Szollosi G.J."/>
            <person name="Szarkandi J.G."/>
            <person name="Papp V."/>
            <person name="Albert L."/>
            <person name="Andreopoulos W."/>
            <person name="Angelini C."/>
            <person name="Antonin V."/>
            <person name="Barry K.W."/>
            <person name="Bougher N.L."/>
            <person name="Buchanan P."/>
            <person name="Buyck B."/>
            <person name="Bense V."/>
            <person name="Catcheside P."/>
            <person name="Chovatia M."/>
            <person name="Cooper J."/>
            <person name="Damon W."/>
            <person name="Desjardin D."/>
            <person name="Finy P."/>
            <person name="Geml J."/>
            <person name="Haridas S."/>
            <person name="Hughes K."/>
            <person name="Justo A."/>
            <person name="Karasinski D."/>
            <person name="Kautmanova I."/>
            <person name="Kiss B."/>
            <person name="Kocsube S."/>
            <person name="Kotiranta H."/>
            <person name="LaButti K.M."/>
            <person name="Lechner B.E."/>
            <person name="Liimatainen K."/>
            <person name="Lipzen A."/>
            <person name="Lukacs Z."/>
            <person name="Mihaltcheva S."/>
            <person name="Morgado L.N."/>
            <person name="Niskanen T."/>
            <person name="Noordeloos M.E."/>
            <person name="Ohm R.A."/>
            <person name="Ortiz-Santana B."/>
            <person name="Ovrebo C."/>
            <person name="Racz N."/>
            <person name="Riley R."/>
            <person name="Savchenko A."/>
            <person name="Shiryaev A."/>
            <person name="Soop K."/>
            <person name="Spirin V."/>
            <person name="Szebenyi C."/>
            <person name="Tomsovsky M."/>
            <person name="Tulloss R.E."/>
            <person name="Uehling J."/>
            <person name="Grigoriev I.V."/>
            <person name="Vagvolgyi C."/>
            <person name="Papp T."/>
            <person name="Martin F.M."/>
            <person name="Miettinen O."/>
            <person name="Hibbett D.S."/>
            <person name="Nagy L.G."/>
        </authorList>
    </citation>
    <scope>NUCLEOTIDE SEQUENCE [LARGE SCALE GENOMIC DNA]</scope>
    <source>
        <strain evidence="3 4">CBS 166.37</strain>
    </source>
</reference>
<dbReference type="PROSITE" id="PS51425">
    <property type="entry name" value="SCD"/>
    <property type="match status" value="1"/>
</dbReference>
<gene>
    <name evidence="3" type="ORF">BDQ12DRAFT_93119</name>
</gene>
<feature type="compositionally biased region" description="Acidic residues" evidence="1">
    <location>
        <begin position="1314"/>
        <end position="1326"/>
    </location>
</feature>
<dbReference type="GO" id="GO:0003682">
    <property type="term" value="F:chromatin binding"/>
    <property type="evidence" value="ECO:0007669"/>
    <property type="project" value="TreeGrafter"/>
</dbReference>
<proteinExistence type="predicted"/>
<dbReference type="InterPro" id="IPR016024">
    <property type="entry name" value="ARM-type_fold"/>
</dbReference>
<organism evidence="3 4">
    <name type="scientific">Crucibulum laeve</name>
    <dbReference type="NCBI Taxonomy" id="68775"/>
    <lineage>
        <taxon>Eukaryota</taxon>
        <taxon>Fungi</taxon>
        <taxon>Dikarya</taxon>
        <taxon>Basidiomycota</taxon>
        <taxon>Agaricomycotina</taxon>
        <taxon>Agaricomycetes</taxon>
        <taxon>Agaricomycetidae</taxon>
        <taxon>Agaricales</taxon>
        <taxon>Agaricineae</taxon>
        <taxon>Nidulariaceae</taxon>
        <taxon>Crucibulum</taxon>
    </lineage>
</organism>
<dbReference type="InterPro" id="IPR056396">
    <property type="entry name" value="HEAT_SCC3-SA"/>
</dbReference>
<dbReference type="Gene3D" id="1.25.10.10">
    <property type="entry name" value="Leucine-rich Repeat Variant"/>
    <property type="match status" value="1"/>
</dbReference>
<dbReference type="Proteomes" id="UP000308652">
    <property type="component" value="Unassembled WGS sequence"/>
</dbReference>
<feature type="compositionally biased region" description="Polar residues" evidence="1">
    <location>
        <begin position="22"/>
        <end position="32"/>
    </location>
</feature>
<dbReference type="Pfam" id="PF21581">
    <property type="entry name" value="SCD"/>
    <property type="match status" value="1"/>
</dbReference>
<dbReference type="STRING" id="68775.A0A5C3LFS3"/>
<dbReference type="PANTHER" id="PTHR11199">
    <property type="entry name" value="STROMAL ANTIGEN"/>
    <property type="match status" value="1"/>
</dbReference>
<dbReference type="SUPFAM" id="SSF48371">
    <property type="entry name" value="ARM repeat"/>
    <property type="match status" value="1"/>
</dbReference>
<sequence length="1423" mass="158556">MSDTPASTPAPRRSQRERKTPKQFTSAVASGSKNKKRKRHDKDTEDDATVASDQEDVPDAQNNEENDGDEEEEEDYHATKPKPTGVMRKGKAKASPKSKGPSPAKKPRTVKPPAPKTVKTATRRGRKPKEGGDAYDADQVAKDTKIAADNPLFNAVMNPAAALQSTAEDFLESLEQSPGAALAELINLVLRSCGCNDSVSADEAVDYDGVLDTLDNFTEALKQENTPVYPLTSKLTIFKKFRKSLSEFIERLITSSADLGVLYTSDLMVTLQPWVTTMSSSQIRSFRHTATVIALEVESALCDVAAAVDRELVVVTRQREGERKRKGTGKGGNARDKELETKMKEIREHRSQLDDFIKEFIDSVFVHRYRDLDPNIRAECVHALGLWFRKYPTHFLEATYLQYVGWVLSDSHVHVRLEAVRALSGVYDQADYIGSLNHFTERFKPRWLEMATSDTELSVRVAIIQVLGAIDGHSLLEEEEREKLCLLVFDEEAKVRKAVSQFVKGVWEEAVEERLVGRKKATDEDRKRAGVKALAMLLVKWGKALDHIIGETDESDNGDVEADNEDDIAEATSRPARRRKELIALATADHKGRMALAVEALWDEVEPVSDWEGLLDVLLLDHSASEEGDTTATPRARANSKKRVQDSQVDEAWRLEEVEESIVLEVLVTALKRAKADTTGAKKGEEDSSTNDITRALIKALPRLFIKHQTDQNRIAEVLVIPTVMNLDLYLEMRMITAYASLWDDVTKQFMSHSSVNVLTHAMIAVRYFMDATSLSNTNSTKILELEDELSSSLRDTVAGRDEIEVASFSEDEVLSLTAICTRLAVLAGTRNMTAWMEENEGGKQSSAWDIVNAVVERGRLGYKEEEAMIEQALRVLTLHILWKGKGLTAENDSSPEEIRYRDELKEQRESLLEKLVEYAVGTQSNTAEGVKRAAFKHLLDLHVLFAAAQTVSADGKLLPTATLSLTMDDEIQYRCAGYVQAEIERYADSLDEEVEEEDDEEEAAKDSDEDDSDEEQPEQAKNTKKARKRRNSPKEVDLTSRSRLEQEYLFIDVISTFLRAIRAGAIHIHHGAVLLAHYDRLGVAFDTCSKVVVDILREEGMLNNNGELVVAVLTQALREAYTLVLDGVVRDESNSLQLAKVLANCFVIRGSQLSVVRRLESQYIVQIHTTLLTWIGKRLATYQSNKNKKSLKSAVMFFRALVPLVSMIESRDALKIKAHMDQILAQAKAEVSPISKAWEPQRAYEKRLTTAMAKDKPTKIRKAGKGTKGVAAVTSDEDESEVERPADGSEVDAPASPKPRRRTRGQVPKPVEDSEQENVGGDEPEPVTPKARPRPRPAHKAKSLVKPRAEERPASPTGSMDAGASEPQPSTPKTSRKRPRDKEDEEQEEPVTTNGAVDHDDGSDLPATPAADIQVRRKRVRH</sequence>
<dbReference type="EMBL" id="ML213714">
    <property type="protein sequence ID" value="TFK31727.1"/>
    <property type="molecule type" value="Genomic_DNA"/>
</dbReference>
<protein>
    <recommendedName>
        <fullName evidence="2">SCD domain-containing protein</fullName>
    </recommendedName>
</protein>
<dbReference type="Pfam" id="PF24571">
    <property type="entry name" value="HEAT_SCC3-SA"/>
    <property type="match status" value="1"/>
</dbReference>
<dbReference type="GO" id="GO:0008278">
    <property type="term" value="C:cohesin complex"/>
    <property type="evidence" value="ECO:0007669"/>
    <property type="project" value="TreeGrafter"/>
</dbReference>
<dbReference type="InterPro" id="IPR013721">
    <property type="entry name" value="STAG"/>
</dbReference>